<dbReference type="InterPro" id="IPR056884">
    <property type="entry name" value="NPHP3-like_N"/>
</dbReference>
<dbReference type="AlphaFoldDB" id="A0AAE8N9B4"/>
<evidence type="ECO:0000313" key="6">
    <source>
        <dbReference type="Proteomes" id="UP001187682"/>
    </source>
</evidence>
<gene>
    <name evidence="5" type="ORF">DNG_10447</name>
</gene>
<dbReference type="PANTHER" id="PTHR10039">
    <property type="entry name" value="AMELOGENIN"/>
    <property type="match status" value="1"/>
</dbReference>
<reference evidence="5" key="1">
    <citation type="submission" date="2018-03" db="EMBL/GenBank/DDBJ databases">
        <authorList>
            <person name="Guldener U."/>
        </authorList>
    </citation>
    <scope>NUCLEOTIDE SEQUENCE</scope>
</reference>
<proteinExistence type="predicted"/>
<dbReference type="EMBL" id="ONZQ02000024">
    <property type="protein sequence ID" value="SPO07752.1"/>
    <property type="molecule type" value="Genomic_DNA"/>
</dbReference>
<evidence type="ECO:0000256" key="1">
    <source>
        <dbReference type="ARBA" id="ARBA00022737"/>
    </source>
</evidence>
<accession>A0AAE8N9B4</accession>
<evidence type="ECO:0000259" key="3">
    <source>
        <dbReference type="Pfam" id="PF24883"/>
    </source>
</evidence>
<feature type="compositionally biased region" description="Acidic residues" evidence="2">
    <location>
        <begin position="520"/>
        <end position="540"/>
    </location>
</feature>
<feature type="compositionally biased region" description="Basic and acidic residues" evidence="2">
    <location>
        <begin position="571"/>
        <end position="584"/>
    </location>
</feature>
<name>A0AAE8N9B4_9PEZI</name>
<evidence type="ECO:0000256" key="2">
    <source>
        <dbReference type="SAM" id="MobiDB-lite"/>
    </source>
</evidence>
<feature type="region of interest" description="Disordered" evidence="2">
    <location>
        <begin position="758"/>
        <end position="785"/>
    </location>
</feature>
<feature type="region of interest" description="Disordered" evidence="2">
    <location>
        <begin position="515"/>
        <end position="591"/>
    </location>
</feature>
<dbReference type="InterPro" id="IPR027417">
    <property type="entry name" value="P-loop_NTPase"/>
</dbReference>
<dbReference type="Proteomes" id="UP001187682">
    <property type="component" value="Unassembled WGS sequence"/>
</dbReference>
<dbReference type="Pfam" id="PF24883">
    <property type="entry name" value="NPHP3_N"/>
    <property type="match status" value="1"/>
</dbReference>
<evidence type="ECO:0000313" key="5">
    <source>
        <dbReference type="EMBL" id="SPO07752.1"/>
    </source>
</evidence>
<keyword evidence="1" id="KW-0677">Repeat</keyword>
<protein>
    <recommendedName>
        <fullName evidence="7">NACHT domain-containing protein</fullName>
    </recommendedName>
</protein>
<keyword evidence="6" id="KW-1185">Reference proteome</keyword>
<sequence length="785" mass="90386">MLARHPTTGNLVQKWAGCKKSVIAAHYFWTAGSAMQKSRQGFVQALLYDIFRSCPDLIPEMMPARWAKLDRSAEETADTDDEWTLPQLLHALQQLSCSPSLPARYCVIVDGIDEFDGDHFEMCEFLKTLSKSPNFKLCVSSRPWNVFEDAFGGNDALCRRLCIHELTQHDILAFAQSRMAEYPRWKEPDFSAEQMESIIKDITDRAHGVFLWVSLVTRSLREGLVNGDTVLDLRKRLESLPADLEAFFRHMMNTVDPLYHERMARVLRIAVNAKESLSLQFYYMREFEEEDTDYALNKPIEWFFVDQIEDSLEQCRRRINARCGGLLEVKDHRVEFLHRTVRDFLMTRDMSEYLREKSGSDFLVNLSTLKAFVFLFRFWFHSNMDMRLTSELPRWNWEQAIGYANGAIVESKEASFMLLDAVDDHYNGSFAPNDPAALGVETHHVFLSSLLLAGVDVYICAKLDDDDIWLFGNLQGSPICKIIDLARWDARHVRIITSLLESDLDCDINQEYDEYKGYDDEGSDGEEGSETESEEEEEQEIGTQKQRATVKNQIGESKVNVDSESVESEDSENRAGAETKGHDRDDDDVGPLSPWHRLLRRAYHEPDGNLFRAAVENSLFSTFLKHGARKDVRLKAPCWLPCTNVIMAMIRHVESHRFRSESIALLDDFLQGNSSDVKDQLEEVLKVIADELCEPTRQQREQRRLQFIAEILHRLIRSGIKNGVEMDCLVSRIRTSFPGGTGSILEDLIRHKEESRYFNTSKPGRHRKRKARGQNIGPEKRVRPK</sequence>
<dbReference type="PANTHER" id="PTHR10039:SF5">
    <property type="entry name" value="NACHT DOMAIN-CONTAINING PROTEIN"/>
    <property type="match status" value="1"/>
</dbReference>
<feature type="domain" description="DUF7791" evidence="4">
    <location>
        <begin position="255"/>
        <end position="376"/>
    </location>
</feature>
<evidence type="ECO:0000259" key="4">
    <source>
        <dbReference type="Pfam" id="PF25053"/>
    </source>
</evidence>
<evidence type="ECO:0008006" key="7">
    <source>
        <dbReference type="Google" id="ProtNLM"/>
    </source>
</evidence>
<feature type="domain" description="Nephrocystin 3-like N-terminal" evidence="3">
    <location>
        <begin position="21"/>
        <end position="142"/>
    </location>
</feature>
<dbReference type="Pfam" id="PF25053">
    <property type="entry name" value="DUF7791"/>
    <property type="match status" value="1"/>
</dbReference>
<organism evidence="5 6">
    <name type="scientific">Cephalotrichum gorgonifer</name>
    <dbReference type="NCBI Taxonomy" id="2041049"/>
    <lineage>
        <taxon>Eukaryota</taxon>
        <taxon>Fungi</taxon>
        <taxon>Dikarya</taxon>
        <taxon>Ascomycota</taxon>
        <taxon>Pezizomycotina</taxon>
        <taxon>Sordariomycetes</taxon>
        <taxon>Hypocreomycetidae</taxon>
        <taxon>Microascales</taxon>
        <taxon>Microascaceae</taxon>
        <taxon>Cephalotrichum</taxon>
    </lineage>
</organism>
<dbReference type="SUPFAM" id="SSF52540">
    <property type="entry name" value="P-loop containing nucleoside triphosphate hydrolases"/>
    <property type="match status" value="1"/>
</dbReference>
<feature type="compositionally biased region" description="Basic residues" evidence="2">
    <location>
        <begin position="763"/>
        <end position="772"/>
    </location>
</feature>
<comment type="caution">
    <text evidence="5">The sequence shown here is derived from an EMBL/GenBank/DDBJ whole genome shotgun (WGS) entry which is preliminary data.</text>
</comment>
<feature type="compositionally biased region" description="Polar residues" evidence="2">
    <location>
        <begin position="541"/>
        <end position="555"/>
    </location>
</feature>
<dbReference type="InterPro" id="IPR056693">
    <property type="entry name" value="DUF7791"/>
</dbReference>